<evidence type="ECO:0000256" key="5">
    <source>
        <dbReference type="ARBA" id="ARBA00022741"/>
    </source>
</evidence>
<dbReference type="SUPFAM" id="SSF50249">
    <property type="entry name" value="Nucleic acid-binding proteins"/>
    <property type="match status" value="1"/>
</dbReference>
<dbReference type="SUPFAM" id="SSF52540">
    <property type="entry name" value="P-loop containing nucleoside triphosphate hydrolases"/>
    <property type="match status" value="1"/>
</dbReference>
<organism evidence="13 14">
    <name type="scientific">Niveibacterium microcysteis</name>
    <dbReference type="NCBI Taxonomy" id="2811415"/>
    <lineage>
        <taxon>Bacteria</taxon>
        <taxon>Pseudomonadati</taxon>
        <taxon>Pseudomonadota</taxon>
        <taxon>Betaproteobacteria</taxon>
        <taxon>Rhodocyclales</taxon>
        <taxon>Rhodocyclaceae</taxon>
        <taxon>Niveibacterium</taxon>
    </lineage>
</organism>
<comment type="cofactor">
    <cofactor evidence="10">
        <name>Zn(2+)</name>
        <dbReference type="ChEBI" id="CHEBI:29105"/>
    </cofactor>
    <text evidence="10">Binds 1 zinc ion per subunit.</text>
</comment>
<dbReference type="CDD" id="cd04466">
    <property type="entry name" value="S1_YloQ_GTPase"/>
    <property type="match status" value="1"/>
</dbReference>
<evidence type="ECO:0000256" key="10">
    <source>
        <dbReference type="HAMAP-Rule" id="MF_01820"/>
    </source>
</evidence>
<protein>
    <recommendedName>
        <fullName evidence="10">Small ribosomal subunit biogenesis GTPase RsgA</fullName>
        <ecNumber evidence="10">3.6.1.-</ecNumber>
    </recommendedName>
</protein>
<feature type="binding site" evidence="10">
    <location>
        <begin position="118"/>
        <end position="121"/>
    </location>
    <ligand>
        <name>GTP</name>
        <dbReference type="ChEBI" id="CHEBI:37565"/>
    </ligand>
</feature>
<evidence type="ECO:0000259" key="11">
    <source>
        <dbReference type="PROSITE" id="PS50936"/>
    </source>
</evidence>
<keyword evidence="5 10" id="KW-0547">Nucleotide-binding</keyword>
<dbReference type="PROSITE" id="PS51721">
    <property type="entry name" value="G_CP"/>
    <property type="match status" value="1"/>
</dbReference>
<feature type="domain" description="CP-type G" evidence="12">
    <location>
        <begin position="68"/>
        <end position="226"/>
    </location>
</feature>
<comment type="subcellular location">
    <subcellularLocation>
        <location evidence="10">Cytoplasm</location>
    </subcellularLocation>
</comment>
<dbReference type="EC" id="3.6.1.-" evidence="10"/>
<keyword evidence="14" id="KW-1185">Reference proteome</keyword>
<dbReference type="PANTHER" id="PTHR32120:SF11">
    <property type="entry name" value="SMALL RIBOSOMAL SUBUNIT BIOGENESIS GTPASE RSGA 1, MITOCHONDRIAL-RELATED"/>
    <property type="match status" value="1"/>
</dbReference>
<dbReference type="NCBIfam" id="TIGR00157">
    <property type="entry name" value="ribosome small subunit-dependent GTPase A"/>
    <property type="match status" value="1"/>
</dbReference>
<feature type="binding site" evidence="10">
    <location>
        <begin position="168"/>
        <end position="176"/>
    </location>
    <ligand>
        <name>GTP</name>
        <dbReference type="ChEBI" id="CHEBI:37565"/>
    </ligand>
</feature>
<feature type="binding site" evidence="10">
    <location>
        <position position="263"/>
    </location>
    <ligand>
        <name>Zn(2+)</name>
        <dbReference type="ChEBI" id="CHEBI:29105"/>
    </ligand>
</feature>
<proteinExistence type="inferred from homology"/>
<gene>
    <name evidence="10 13" type="primary">rsgA</name>
    <name evidence="13" type="ORF">JY500_15045</name>
</gene>
<comment type="subunit">
    <text evidence="10">Monomer. Associates with 30S ribosomal subunit, binds 16S rRNA.</text>
</comment>
<keyword evidence="1 10" id="KW-0963">Cytoplasm</keyword>
<dbReference type="InterPro" id="IPR010914">
    <property type="entry name" value="RsgA_GTPase_dom"/>
</dbReference>
<feature type="binding site" evidence="10">
    <location>
        <position position="250"/>
    </location>
    <ligand>
        <name>Zn(2+)</name>
        <dbReference type="ChEBI" id="CHEBI:29105"/>
    </ligand>
</feature>
<keyword evidence="4 10" id="KW-0699">rRNA-binding</keyword>
<dbReference type="InterPro" id="IPR012340">
    <property type="entry name" value="NA-bd_OB-fold"/>
</dbReference>
<keyword evidence="2 10" id="KW-0690">Ribosome biogenesis</keyword>
<keyword evidence="8 10" id="KW-0694">RNA-binding</keyword>
<keyword evidence="9 10" id="KW-0342">GTP-binding</keyword>
<dbReference type="Pfam" id="PF03193">
    <property type="entry name" value="RsgA_GTPase"/>
    <property type="match status" value="1"/>
</dbReference>
<keyword evidence="6 10" id="KW-0378">Hydrolase</keyword>
<dbReference type="Gene3D" id="2.40.50.140">
    <property type="entry name" value="Nucleic acid-binding proteins"/>
    <property type="match status" value="1"/>
</dbReference>
<dbReference type="RefSeq" id="WP_206253671.1">
    <property type="nucleotide sequence ID" value="NZ_CP071060.1"/>
</dbReference>
<dbReference type="InterPro" id="IPR030378">
    <property type="entry name" value="G_CP_dom"/>
</dbReference>
<accession>A0ABX7M2Y4</accession>
<evidence type="ECO:0000256" key="1">
    <source>
        <dbReference type="ARBA" id="ARBA00022490"/>
    </source>
</evidence>
<reference evidence="13 14" key="1">
    <citation type="submission" date="2021-02" db="EMBL/GenBank/DDBJ databases">
        <title>Niveibacterium changnyeongensis HC41.</title>
        <authorList>
            <person name="Kang M."/>
        </authorList>
    </citation>
    <scope>NUCLEOTIDE SEQUENCE [LARGE SCALE GENOMIC DNA]</scope>
    <source>
        <strain evidence="13 14">HC41</strain>
    </source>
</reference>
<evidence type="ECO:0000256" key="6">
    <source>
        <dbReference type="ARBA" id="ARBA00022801"/>
    </source>
</evidence>
<feature type="domain" description="EngC GTPase" evidence="11">
    <location>
        <begin position="79"/>
        <end position="224"/>
    </location>
</feature>
<feature type="binding site" evidence="10">
    <location>
        <position position="257"/>
    </location>
    <ligand>
        <name>Zn(2+)</name>
        <dbReference type="ChEBI" id="CHEBI:29105"/>
    </ligand>
</feature>
<dbReference type="EMBL" id="CP071060">
    <property type="protein sequence ID" value="QSI75791.1"/>
    <property type="molecule type" value="Genomic_DNA"/>
</dbReference>
<evidence type="ECO:0000256" key="3">
    <source>
        <dbReference type="ARBA" id="ARBA00022723"/>
    </source>
</evidence>
<name>A0ABX7M2Y4_9RHOO</name>
<evidence type="ECO:0000313" key="14">
    <source>
        <dbReference type="Proteomes" id="UP000663570"/>
    </source>
</evidence>
<keyword evidence="3 10" id="KW-0479">Metal-binding</keyword>
<dbReference type="PROSITE" id="PS50936">
    <property type="entry name" value="ENGC_GTPASE"/>
    <property type="match status" value="1"/>
</dbReference>
<evidence type="ECO:0000259" key="12">
    <source>
        <dbReference type="PROSITE" id="PS51721"/>
    </source>
</evidence>
<sequence>MKSGVDGTIVAAFGRQYEVELADGARLLCFTRAKKSSYACGDRVQVSATAPDQGVIERLLDRSSLLYREDAFKLKLIAANVTQVAIVVATEPSFSPELITRCLCAAEDQEVKTLIILNKADLTGGLDAARALLTPFAALGYEVIETCAKDTVEILRSRLAGETSLLVGQSGMGKSTLTNALIPEADATTATISTALDSGRHTTTFSRLYRLPGGGTLIDSPGLQMFGLAQLTQTSLAWSFREFRPFLGQCRFRDCRHEAEPGCALQSALSEKTISPLRFAQYQMLRDELARAHQARVGH</sequence>
<dbReference type="Gene3D" id="1.10.40.50">
    <property type="entry name" value="Probable gtpase engc, domain 3"/>
    <property type="match status" value="1"/>
</dbReference>
<dbReference type="Proteomes" id="UP000663570">
    <property type="component" value="Chromosome"/>
</dbReference>
<comment type="function">
    <text evidence="10">One of several proteins that assist in the late maturation steps of the functional core of the 30S ribosomal subunit. Helps release RbfA from mature subunits. May play a role in the assembly of ribosomal proteins into the subunit. Circularly permuted GTPase that catalyzes slow GTP hydrolysis, GTPase activity is stimulated by the 30S ribosomal subunit.</text>
</comment>
<dbReference type="InterPro" id="IPR031944">
    <property type="entry name" value="RsgA_N"/>
</dbReference>
<evidence type="ECO:0000256" key="9">
    <source>
        <dbReference type="ARBA" id="ARBA00023134"/>
    </source>
</evidence>
<comment type="similarity">
    <text evidence="10">Belongs to the TRAFAC class YlqF/YawG GTPase family. RsgA subfamily.</text>
</comment>
<dbReference type="PANTHER" id="PTHR32120">
    <property type="entry name" value="SMALL RIBOSOMAL SUBUNIT BIOGENESIS GTPASE RSGA"/>
    <property type="match status" value="1"/>
</dbReference>
<feature type="binding site" evidence="10">
    <location>
        <position position="255"/>
    </location>
    <ligand>
        <name>Zn(2+)</name>
        <dbReference type="ChEBI" id="CHEBI:29105"/>
    </ligand>
</feature>
<dbReference type="Gene3D" id="3.40.50.300">
    <property type="entry name" value="P-loop containing nucleotide triphosphate hydrolases"/>
    <property type="match status" value="1"/>
</dbReference>
<keyword evidence="7 10" id="KW-0862">Zinc</keyword>
<dbReference type="InterPro" id="IPR027417">
    <property type="entry name" value="P-loop_NTPase"/>
</dbReference>
<evidence type="ECO:0000256" key="4">
    <source>
        <dbReference type="ARBA" id="ARBA00022730"/>
    </source>
</evidence>
<evidence type="ECO:0000256" key="2">
    <source>
        <dbReference type="ARBA" id="ARBA00022517"/>
    </source>
</evidence>
<dbReference type="CDD" id="cd01854">
    <property type="entry name" value="YjeQ_EngC"/>
    <property type="match status" value="1"/>
</dbReference>
<dbReference type="InterPro" id="IPR004881">
    <property type="entry name" value="Ribosome_biogen_GTPase_RsgA"/>
</dbReference>
<evidence type="ECO:0000256" key="7">
    <source>
        <dbReference type="ARBA" id="ARBA00022833"/>
    </source>
</evidence>
<evidence type="ECO:0000256" key="8">
    <source>
        <dbReference type="ARBA" id="ARBA00022884"/>
    </source>
</evidence>
<evidence type="ECO:0000313" key="13">
    <source>
        <dbReference type="EMBL" id="QSI75791.1"/>
    </source>
</evidence>
<dbReference type="HAMAP" id="MF_01820">
    <property type="entry name" value="GTPase_RsgA"/>
    <property type="match status" value="1"/>
</dbReference>